<feature type="compositionally biased region" description="Basic and acidic residues" evidence="1">
    <location>
        <begin position="87"/>
        <end position="103"/>
    </location>
</feature>
<protein>
    <submittedName>
        <fullName evidence="2">Uncharacterized protein</fullName>
    </submittedName>
</protein>
<evidence type="ECO:0000256" key="1">
    <source>
        <dbReference type="SAM" id="MobiDB-lite"/>
    </source>
</evidence>
<accession>A0A6H5GMK6</accession>
<feature type="region of interest" description="Disordered" evidence="1">
    <location>
        <begin position="483"/>
        <end position="546"/>
    </location>
</feature>
<dbReference type="Proteomes" id="UP000479000">
    <property type="component" value="Unassembled WGS sequence"/>
</dbReference>
<feature type="region of interest" description="Disordered" evidence="1">
    <location>
        <begin position="78"/>
        <end position="194"/>
    </location>
</feature>
<dbReference type="OrthoDB" id="10072532at2759"/>
<feature type="region of interest" description="Disordered" evidence="1">
    <location>
        <begin position="574"/>
        <end position="637"/>
    </location>
</feature>
<feature type="compositionally biased region" description="Polar residues" evidence="1">
    <location>
        <begin position="380"/>
        <end position="390"/>
    </location>
</feature>
<dbReference type="AlphaFoldDB" id="A0A6H5GMK6"/>
<feature type="compositionally biased region" description="Basic residues" evidence="1">
    <location>
        <begin position="339"/>
        <end position="349"/>
    </location>
</feature>
<feature type="compositionally biased region" description="Low complexity" evidence="1">
    <location>
        <begin position="145"/>
        <end position="156"/>
    </location>
</feature>
<reference evidence="2 3" key="1">
    <citation type="submission" date="2020-02" db="EMBL/GenBank/DDBJ databases">
        <authorList>
            <person name="Ferguson B K."/>
        </authorList>
    </citation>
    <scope>NUCLEOTIDE SEQUENCE [LARGE SCALE GENOMIC DNA]</scope>
</reference>
<feature type="compositionally biased region" description="Polar residues" evidence="1">
    <location>
        <begin position="536"/>
        <end position="545"/>
    </location>
</feature>
<proteinExistence type="predicted"/>
<feature type="compositionally biased region" description="Low complexity" evidence="1">
    <location>
        <begin position="399"/>
        <end position="409"/>
    </location>
</feature>
<sequence>MSDLLGRRFFCLGDAGEAILIYSKGYSKNLIRVSLMSGNWFVHPGVTDKGNYTMFDMVRPLVTMNSGPPGPPMHMFGGPVDMYGPRPMDRPMDYDRPRNERGRGGNSVPPEEYYDNRGSRKKYSSREVTVQRSEKSDRNWKDASSSRSSSYSSYSRSRSRSRSSKSPSVSRSRSRSSFSRRKPSPSVPRRNKSPFSRVVGVPLIFYRSTLGSRSFFAHEPARAKSKEKFAAGQPPCVDSTFGSLSGQKQQIKLTLKGNTVKYHVDMDQPVPLPRARSRSRLPIPAMRREVEDVRNDCNPAPTIVHTAEVHTARASSDESSAERDAGDDSSVSGGNASNGKRRKKLKRKGTFLVRQTNSKMDDDLAATSQATTEGRRPSTGLVSSKASSVESMKIPMDDSPSSTTPKPSSQIKGFGSEKKPGTNTSSVESVKEVRPGQSNATDLTRQRWHNATMVCDFHRQTISKYRPSQRDEARPPKRCYATETLSEDSSKANSPARVSSAPMPKPRQTVSVPKREAASTENVRRPQEPPHMPTVTPRNSNNLPNASPEAKIETILSRMGSQELSEHLKSPEILEVPPHEEIPEIMGETSQTTPSKGRLSQLGSAEKPPDSPMYYTSSSVDYKDTGVNPPTRLVLSY</sequence>
<feature type="compositionally biased region" description="Basic residues" evidence="1">
    <location>
        <begin position="172"/>
        <end position="183"/>
    </location>
</feature>
<evidence type="ECO:0000313" key="2">
    <source>
        <dbReference type="EMBL" id="CAB0004653.1"/>
    </source>
</evidence>
<feature type="compositionally biased region" description="Basic and acidic residues" evidence="1">
    <location>
        <begin position="513"/>
        <end position="528"/>
    </location>
</feature>
<keyword evidence="3" id="KW-1185">Reference proteome</keyword>
<feature type="region of interest" description="Disordered" evidence="1">
    <location>
        <begin position="296"/>
        <end position="445"/>
    </location>
</feature>
<organism evidence="2 3">
    <name type="scientific">Nesidiocoris tenuis</name>
    <dbReference type="NCBI Taxonomy" id="355587"/>
    <lineage>
        <taxon>Eukaryota</taxon>
        <taxon>Metazoa</taxon>
        <taxon>Ecdysozoa</taxon>
        <taxon>Arthropoda</taxon>
        <taxon>Hexapoda</taxon>
        <taxon>Insecta</taxon>
        <taxon>Pterygota</taxon>
        <taxon>Neoptera</taxon>
        <taxon>Paraneoptera</taxon>
        <taxon>Hemiptera</taxon>
        <taxon>Heteroptera</taxon>
        <taxon>Panheteroptera</taxon>
        <taxon>Cimicomorpha</taxon>
        <taxon>Miridae</taxon>
        <taxon>Dicyphina</taxon>
        <taxon>Nesidiocoris</taxon>
    </lineage>
</organism>
<gene>
    <name evidence="2" type="ORF">NTEN_LOCUS10130</name>
</gene>
<name>A0A6H5GMK6_9HEMI</name>
<dbReference type="EMBL" id="CADCXU010015124">
    <property type="protein sequence ID" value="CAB0004653.1"/>
    <property type="molecule type" value="Genomic_DNA"/>
</dbReference>
<evidence type="ECO:0000313" key="3">
    <source>
        <dbReference type="Proteomes" id="UP000479000"/>
    </source>
</evidence>
<feature type="compositionally biased region" description="Basic and acidic residues" evidence="1">
    <location>
        <begin position="132"/>
        <end position="141"/>
    </location>
</feature>